<feature type="transmembrane region" description="Helical" evidence="1">
    <location>
        <begin position="215"/>
        <end position="234"/>
    </location>
</feature>
<comment type="caution">
    <text evidence="2">The sequence shown here is derived from an EMBL/GenBank/DDBJ whole genome shotgun (WGS) entry which is preliminary data.</text>
</comment>
<evidence type="ECO:0000313" key="3">
    <source>
        <dbReference type="Proteomes" id="UP001629744"/>
    </source>
</evidence>
<organism evidence="2 3">
    <name type="scientific">Prescottella soli</name>
    <dbReference type="NCBI Taxonomy" id="1543852"/>
    <lineage>
        <taxon>Bacteria</taxon>
        <taxon>Bacillati</taxon>
        <taxon>Actinomycetota</taxon>
        <taxon>Actinomycetes</taxon>
        <taxon>Mycobacteriales</taxon>
        <taxon>Nocardiaceae</taxon>
        <taxon>Prescottella</taxon>
    </lineage>
</organism>
<feature type="transmembrane region" description="Helical" evidence="1">
    <location>
        <begin position="246"/>
        <end position="268"/>
    </location>
</feature>
<keyword evidence="3" id="KW-1185">Reference proteome</keyword>
<dbReference type="Proteomes" id="UP001629744">
    <property type="component" value="Unassembled WGS sequence"/>
</dbReference>
<keyword evidence="1" id="KW-0472">Membrane</keyword>
<protein>
    <recommendedName>
        <fullName evidence="4">Secreted protein</fullName>
    </recommendedName>
</protein>
<evidence type="ECO:0000313" key="2">
    <source>
        <dbReference type="EMBL" id="MFM1731255.1"/>
    </source>
</evidence>
<keyword evidence="1" id="KW-0812">Transmembrane</keyword>
<dbReference type="RefSeq" id="WP_348605265.1">
    <property type="nucleotide sequence ID" value="NZ_CP157276.1"/>
</dbReference>
<reference evidence="2 3" key="1">
    <citation type="submission" date="2023-11" db="EMBL/GenBank/DDBJ databases">
        <authorList>
            <person name="Val-Calvo J."/>
            <person name="Scortti M."/>
            <person name="Vazquez-Boland J."/>
        </authorList>
    </citation>
    <scope>NUCLEOTIDE SEQUENCE [LARGE SCALE GENOMIC DNA]</scope>
    <source>
        <strain evidence="2 3">DSM 46662</strain>
    </source>
</reference>
<evidence type="ECO:0000256" key="1">
    <source>
        <dbReference type="SAM" id="Phobius"/>
    </source>
</evidence>
<proteinExistence type="predicted"/>
<dbReference type="EMBL" id="JBDLNU010000007">
    <property type="protein sequence ID" value="MFM1731255.1"/>
    <property type="molecule type" value="Genomic_DNA"/>
</dbReference>
<name>A0ABW9G039_9NOCA</name>
<gene>
    <name evidence="2" type="ORF">ABEU19_004816</name>
</gene>
<evidence type="ECO:0008006" key="4">
    <source>
        <dbReference type="Google" id="ProtNLM"/>
    </source>
</evidence>
<sequence length="447" mass="47421">MLSRRVSDDWAPILDQERLVDPELEPLTVRGIVASTPGKLAFIGVVLIALTLAAGALTSVAIIAREQRIDTLHTETAPRTHSAQELYSSLSIADAAATAGFLSGRVEPATVRDRYNQAIGEAATALVSTTNGASASDAQASELPAELSRNLAIYTAIVATADANSRVGNPIGVSYLNESSALMHDTMLPAAEQLYTQHADAQAETQRHLSQPPRAALALCVVALIALIVAQRYLAKRSHRRVNPGMIAATVLMALLAIWLSIAGLVSVNASAYDTESAQTMDALVRARILAQQARADETLALLRRDTDVQSEQEYAQHIEDLSRMLDELDSQPVPTAAADTAVSDAVAALDGWERAHQDIRNRLDAGDYVGAVTVAIDGGPQDAPAQFTRLDDALRGGIGDLREEASGYTSRSWSSLSQLDIGGATLGVLAGFAIGAGVWPRLSEYR</sequence>
<feature type="transmembrane region" description="Helical" evidence="1">
    <location>
        <begin position="420"/>
        <end position="440"/>
    </location>
</feature>
<accession>A0ABW9G039</accession>
<keyword evidence="1" id="KW-1133">Transmembrane helix</keyword>
<feature type="transmembrane region" description="Helical" evidence="1">
    <location>
        <begin position="40"/>
        <end position="64"/>
    </location>
</feature>